<feature type="compositionally biased region" description="Basic and acidic residues" evidence="2">
    <location>
        <begin position="107"/>
        <end position="118"/>
    </location>
</feature>
<dbReference type="SUPFAM" id="SSF56112">
    <property type="entry name" value="Protein kinase-like (PK-like)"/>
    <property type="match status" value="1"/>
</dbReference>
<protein>
    <recommendedName>
        <fullName evidence="3">Protein kinase domain-containing protein</fullName>
    </recommendedName>
</protein>
<keyword evidence="1" id="KW-0175">Coiled coil</keyword>
<evidence type="ECO:0000256" key="1">
    <source>
        <dbReference type="SAM" id="Coils"/>
    </source>
</evidence>
<evidence type="ECO:0000313" key="5">
    <source>
        <dbReference type="Proteomes" id="UP000054498"/>
    </source>
</evidence>
<feature type="region of interest" description="Disordered" evidence="2">
    <location>
        <begin position="89"/>
        <end position="118"/>
    </location>
</feature>
<name>A0A0D2N0M8_9CHLO</name>
<dbReference type="Gene3D" id="2.130.10.10">
    <property type="entry name" value="YVTN repeat-like/Quinoprotein amine dehydrogenase"/>
    <property type="match status" value="1"/>
</dbReference>
<proteinExistence type="predicted"/>
<dbReference type="GO" id="GO:0005524">
    <property type="term" value="F:ATP binding"/>
    <property type="evidence" value="ECO:0007669"/>
    <property type="project" value="InterPro"/>
</dbReference>
<feature type="region of interest" description="Disordered" evidence="2">
    <location>
        <begin position="577"/>
        <end position="605"/>
    </location>
</feature>
<gene>
    <name evidence="4" type="ORF">MNEG_1867</name>
</gene>
<feature type="compositionally biased region" description="Gly residues" evidence="2">
    <location>
        <begin position="596"/>
        <end position="605"/>
    </location>
</feature>
<feature type="compositionally biased region" description="Gly residues" evidence="2">
    <location>
        <begin position="89"/>
        <end position="101"/>
    </location>
</feature>
<dbReference type="KEGG" id="mng:MNEG_1867"/>
<dbReference type="OrthoDB" id="4062651at2759"/>
<feature type="domain" description="Protein kinase" evidence="3">
    <location>
        <begin position="643"/>
        <end position="759"/>
    </location>
</feature>
<reference evidence="4 5" key="1">
    <citation type="journal article" date="2013" name="BMC Genomics">
        <title>Reconstruction of the lipid metabolism for the microalga Monoraphidium neglectum from its genome sequence reveals characteristics suitable for biofuel production.</title>
        <authorList>
            <person name="Bogen C."/>
            <person name="Al-Dilaimi A."/>
            <person name="Albersmeier A."/>
            <person name="Wichmann J."/>
            <person name="Grundmann M."/>
            <person name="Rupp O."/>
            <person name="Lauersen K.J."/>
            <person name="Blifernez-Klassen O."/>
            <person name="Kalinowski J."/>
            <person name="Goesmann A."/>
            <person name="Mussgnug J.H."/>
            <person name="Kruse O."/>
        </authorList>
    </citation>
    <scope>NUCLEOTIDE SEQUENCE [LARGE SCALE GENOMIC DNA]</scope>
    <source>
        <strain evidence="4 5">SAG 48.87</strain>
    </source>
</reference>
<dbReference type="AlphaFoldDB" id="A0A0D2N0M8"/>
<dbReference type="InterPro" id="IPR000719">
    <property type="entry name" value="Prot_kinase_dom"/>
</dbReference>
<dbReference type="InterPro" id="IPR015943">
    <property type="entry name" value="WD40/YVTN_repeat-like_dom_sf"/>
</dbReference>
<feature type="coiled-coil region" evidence="1">
    <location>
        <begin position="23"/>
        <end position="57"/>
    </location>
</feature>
<dbReference type="GO" id="GO:0004674">
    <property type="term" value="F:protein serine/threonine kinase activity"/>
    <property type="evidence" value="ECO:0007669"/>
    <property type="project" value="TreeGrafter"/>
</dbReference>
<dbReference type="Gene3D" id="3.30.200.20">
    <property type="entry name" value="Phosphorylase Kinase, domain 1"/>
    <property type="match status" value="1"/>
</dbReference>
<dbReference type="InterPro" id="IPR011009">
    <property type="entry name" value="Kinase-like_dom_sf"/>
</dbReference>
<dbReference type="GeneID" id="25734745"/>
<dbReference type="SUPFAM" id="SSF50978">
    <property type="entry name" value="WD40 repeat-like"/>
    <property type="match status" value="1"/>
</dbReference>
<keyword evidence="5" id="KW-1185">Reference proteome</keyword>
<feature type="compositionally biased region" description="Polar residues" evidence="2">
    <location>
        <begin position="152"/>
        <end position="167"/>
    </location>
</feature>
<dbReference type="PANTHER" id="PTHR44329:SF289">
    <property type="entry name" value="SERINE_THREONINE-PROTEIN KINASE VIK"/>
    <property type="match status" value="1"/>
</dbReference>
<dbReference type="STRING" id="145388.A0A0D2N0M8"/>
<dbReference type="InterPro" id="IPR036322">
    <property type="entry name" value="WD40_repeat_dom_sf"/>
</dbReference>
<dbReference type="Pfam" id="PF07714">
    <property type="entry name" value="PK_Tyr_Ser-Thr"/>
    <property type="match status" value="1"/>
</dbReference>
<feature type="region of interest" description="Disordered" evidence="2">
    <location>
        <begin position="131"/>
        <end position="175"/>
    </location>
</feature>
<evidence type="ECO:0000313" key="4">
    <source>
        <dbReference type="EMBL" id="KIZ06087.1"/>
    </source>
</evidence>
<accession>A0A0D2N0M8</accession>
<evidence type="ECO:0000259" key="3">
    <source>
        <dbReference type="PROSITE" id="PS50011"/>
    </source>
</evidence>
<dbReference type="InterPro" id="IPR051681">
    <property type="entry name" value="Ser/Thr_Kinases-Pseudokinases"/>
</dbReference>
<dbReference type="EMBL" id="KK100416">
    <property type="protein sequence ID" value="KIZ06087.1"/>
    <property type="molecule type" value="Genomic_DNA"/>
</dbReference>
<evidence type="ECO:0000256" key="2">
    <source>
        <dbReference type="SAM" id="MobiDB-lite"/>
    </source>
</evidence>
<sequence length="759" mass="77624">MVASAVRDALHGARAGVAQLRDVAAAAAQDAALKEDVAALEQQAAALLHDLEQKAAEGPSTWQAVAEAGFEMRNALEMAAAQVTKQLRGGSGGGGGGGGLLGRFLPGKKENKSKGKVKLEEAAVRLKAASERLHRQAAPAAPPGTPRAPIASQQSDTPLASTSSGPKSGTPVEREGGLALTVPGKIEFFKFVPSMGGSTGGGTGGSTGGGAGGALGGAGAKEGTLWVCAGTKVLFFSPGATKAKVELGLPPKSTATAVAVGSGATIWTGHLDGSVRAHHRGAWDSARAAACRAPIRAIAVDQKGQAWVGDETGQIKALRFDPRGMSVNIIWQALPDGPPVPGASPCTALLSRGAVMVSAGGRSPSAVTLWDTLRFASVVGSDAAAYGALTGTLESIPWPEVDAPAGGGGDWRLLSGHAGGQVCLWEVEPHRLRLVSALGAPTNSAVKGIALFQDLGIMVTSHADGILQVFPFPAPHNGAGGDSTAPAVDASCPLPGGDVHKWRPHTAKVRAHKGGIICSAYLGIHLVTASPAGAKTWSAHSLRLEAVAEGVPLHMPSLAATRSLAAATALATLDGENLPPTLDDSGMDLDEPSSSAGGGGLGHDGCGGGGSRVDGWLADAQNSYGSASGALGNMMPVIPAEELTLIQPIGQGAEGRVFLGRWNHIEVAAKEFFTGKESRHSMVDNEEGEMRAHESLLREVKTLTTLTMHPNVVRFCGVCLRPPLVVTEYYSNGSLYMLLQKARKQLESKNSNQKGGWWA</sequence>
<dbReference type="PANTHER" id="PTHR44329">
    <property type="entry name" value="SERINE/THREONINE-PROTEIN KINASE TNNI3K-RELATED"/>
    <property type="match status" value="1"/>
</dbReference>
<dbReference type="PROSITE" id="PS50011">
    <property type="entry name" value="PROTEIN_KINASE_DOM"/>
    <property type="match status" value="1"/>
</dbReference>
<dbReference type="Proteomes" id="UP000054498">
    <property type="component" value="Unassembled WGS sequence"/>
</dbReference>
<dbReference type="InterPro" id="IPR001245">
    <property type="entry name" value="Ser-Thr/Tyr_kinase_cat_dom"/>
</dbReference>
<dbReference type="RefSeq" id="XP_013905106.1">
    <property type="nucleotide sequence ID" value="XM_014049652.1"/>
</dbReference>
<organism evidence="4 5">
    <name type="scientific">Monoraphidium neglectum</name>
    <dbReference type="NCBI Taxonomy" id="145388"/>
    <lineage>
        <taxon>Eukaryota</taxon>
        <taxon>Viridiplantae</taxon>
        <taxon>Chlorophyta</taxon>
        <taxon>core chlorophytes</taxon>
        <taxon>Chlorophyceae</taxon>
        <taxon>CS clade</taxon>
        <taxon>Sphaeropleales</taxon>
        <taxon>Selenastraceae</taxon>
        <taxon>Monoraphidium</taxon>
    </lineage>
</organism>